<dbReference type="Proteomes" id="UP000291302">
    <property type="component" value="Unassembled WGS sequence"/>
</dbReference>
<evidence type="ECO:0008006" key="4">
    <source>
        <dbReference type="Google" id="ProtNLM"/>
    </source>
</evidence>
<keyword evidence="1" id="KW-0812">Transmembrane</keyword>
<protein>
    <recommendedName>
        <fullName evidence="4">DUF1467 family protein</fullName>
    </recommendedName>
</protein>
<evidence type="ECO:0000313" key="2">
    <source>
        <dbReference type="EMBL" id="TBE57863.1"/>
    </source>
</evidence>
<evidence type="ECO:0000256" key="1">
    <source>
        <dbReference type="SAM" id="Phobius"/>
    </source>
</evidence>
<sequence length="100" mass="11547">MSDDRIQLWIGLCLVGGFCAYSWYWYIRSIIFYRSNGFDFSKDFGPNLYFSQSQNERFLAKPKAKFFIAMPFVLVVTSFISIFIILTLTGVIKPCIGCGR</sequence>
<proteinExistence type="predicted"/>
<feature type="transmembrane region" description="Helical" evidence="1">
    <location>
        <begin position="66"/>
        <end position="92"/>
    </location>
</feature>
<organism evidence="2 3">
    <name type="scientific">Rhizobium beringeri</name>
    <dbReference type="NCBI Taxonomy" id="3019934"/>
    <lineage>
        <taxon>Bacteria</taxon>
        <taxon>Pseudomonadati</taxon>
        <taxon>Pseudomonadota</taxon>
        <taxon>Alphaproteobacteria</taxon>
        <taxon>Hyphomicrobiales</taxon>
        <taxon>Rhizobiaceae</taxon>
        <taxon>Rhizobium/Agrobacterium group</taxon>
        <taxon>Rhizobium</taxon>
    </lineage>
</organism>
<dbReference type="EMBL" id="SILG01000007">
    <property type="protein sequence ID" value="TBE57863.1"/>
    <property type="molecule type" value="Genomic_DNA"/>
</dbReference>
<gene>
    <name evidence="2" type="ORF">ELH03_36460</name>
</gene>
<evidence type="ECO:0000313" key="3">
    <source>
        <dbReference type="Proteomes" id="UP000291302"/>
    </source>
</evidence>
<accession>A0ABY1XH81</accession>
<name>A0ABY1XH81_9HYPH</name>
<keyword evidence="1" id="KW-1133">Transmembrane helix</keyword>
<reference evidence="2 3" key="1">
    <citation type="submission" date="2019-02" db="EMBL/GenBank/DDBJ databases">
        <title>The genomic architecture of introgression among sibling species of bacteria.</title>
        <authorList>
            <person name="Cavassim M.I.A."/>
            <person name="Moeskjaer S."/>
            <person name="Moslemi C."/>
            <person name="Fields B."/>
            <person name="Bachmann A."/>
            <person name="Vilhjalmsson B."/>
            <person name="Schierup M.H."/>
            <person name="Young J.P.W."/>
            <person name="Andersen S.U."/>
        </authorList>
    </citation>
    <scope>NUCLEOTIDE SEQUENCE [LARGE SCALE GENOMIC DNA]</scope>
    <source>
        <strain evidence="2 3">SM51</strain>
    </source>
</reference>
<keyword evidence="3" id="KW-1185">Reference proteome</keyword>
<feature type="transmembrane region" description="Helical" evidence="1">
    <location>
        <begin position="6"/>
        <end position="26"/>
    </location>
</feature>
<keyword evidence="1" id="KW-0472">Membrane</keyword>
<dbReference type="RefSeq" id="WP_130767589.1">
    <property type="nucleotide sequence ID" value="NZ_SILG01000007.1"/>
</dbReference>
<comment type="caution">
    <text evidence="2">The sequence shown here is derived from an EMBL/GenBank/DDBJ whole genome shotgun (WGS) entry which is preliminary data.</text>
</comment>